<dbReference type="EMBL" id="SMJZ01000100">
    <property type="protein sequence ID" value="TDC03936.1"/>
    <property type="molecule type" value="Genomic_DNA"/>
</dbReference>
<evidence type="ECO:0000313" key="2">
    <source>
        <dbReference type="Proteomes" id="UP000295157"/>
    </source>
</evidence>
<name>A0A4V2XJU4_9ACTN</name>
<comment type="caution">
    <text evidence="1">The sequence shown here is derived from an EMBL/GenBank/DDBJ whole genome shotgun (WGS) entry which is preliminary data.</text>
</comment>
<proteinExistence type="predicted"/>
<dbReference type="RefSeq" id="WP_132335380.1">
    <property type="nucleotide sequence ID" value="NZ_SMJZ01000100.1"/>
</dbReference>
<keyword evidence="2" id="KW-1185">Reference proteome</keyword>
<protein>
    <submittedName>
        <fullName evidence="1">DUF3598 domain-containing protein</fullName>
    </submittedName>
</protein>
<sequence>MGLREDMPLLARHEGKWEGEYVHVDPGGAVLDRHRAEMTCAIAGDDVYHQTNRYTWDDGRVEVHEFPGRHLGGGRCGFDTDRLKGEFWELDESTIYLRWQYKAEGEDLRLFELIVLSETGDTRSRVWQWIRDGVCVRRTLINERRVG</sequence>
<organism evidence="1 2">
    <name type="scientific">Nonomuraea longispora</name>
    <dbReference type="NCBI Taxonomy" id="1848320"/>
    <lineage>
        <taxon>Bacteria</taxon>
        <taxon>Bacillati</taxon>
        <taxon>Actinomycetota</taxon>
        <taxon>Actinomycetes</taxon>
        <taxon>Streptosporangiales</taxon>
        <taxon>Streptosporangiaceae</taxon>
        <taxon>Nonomuraea</taxon>
    </lineage>
</organism>
<gene>
    <name evidence="1" type="ORF">E1267_24620</name>
</gene>
<dbReference type="SUPFAM" id="SSF50814">
    <property type="entry name" value="Lipocalins"/>
    <property type="match status" value="1"/>
</dbReference>
<dbReference type="OrthoDB" id="457594at2"/>
<accession>A0A4V2XJU4</accession>
<evidence type="ECO:0000313" key="1">
    <source>
        <dbReference type="EMBL" id="TDC03936.1"/>
    </source>
</evidence>
<dbReference type="AlphaFoldDB" id="A0A4V2XJU4"/>
<reference evidence="1 2" key="1">
    <citation type="submission" date="2019-02" db="EMBL/GenBank/DDBJ databases">
        <title>Draft genome sequences of novel Actinobacteria.</title>
        <authorList>
            <person name="Sahin N."/>
            <person name="Ay H."/>
            <person name="Saygin H."/>
        </authorList>
    </citation>
    <scope>NUCLEOTIDE SEQUENCE [LARGE SCALE GENOMIC DNA]</scope>
    <source>
        <strain evidence="1 2">KC201</strain>
    </source>
</reference>
<dbReference type="Proteomes" id="UP000295157">
    <property type="component" value="Unassembled WGS sequence"/>
</dbReference>
<dbReference type="InterPro" id="IPR012674">
    <property type="entry name" value="Calycin"/>
</dbReference>
<dbReference type="Gene3D" id="2.40.128.20">
    <property type="match status" value="1"/>
</dbReference>